<organism evidence="22 23">
    <name type="scientific">Vogesella oryzagri</name>
    <dbReference type="NCBI Taxonomy" id="3160864"/>
    <lineage>
        <taxon>Bacteria</taxon>
        <taxon>Pseudomonadati</taxon>
        <taxon>Pseudomonadota</taxon>
        <taxon>Betaproteobacteria</taxon>
        <taxon>Neisseriales</taxon>
        <taxon>Chromobacteriaceae</taxon>
        <taxon>Vogesella</taxon>
    </lineage>
</organism>
<dbReference type="InterPro" id="IPR051602">
    <property type="entry name" value="ACC_Biotin_Carboxylase"/>
</dbReference>
<dbReference type="Pfam" id="PF02785">
    <property type="entry name" value="Biotin_carb_C"/>
    <property type="match status" value="1"/>
</dbReference>
<evidence type="ECO:0000256" key="4">
    <source>
        <dbReference type="ARBA" id="ARBA00013263"/>
    </source>
</evidence>
<evidence type="ECO:0000256" key="16">
    <source>
        <dbReference type="ARBA" id="ARBA00033786"/>
    </source>
</evidence>
<evidence type="ECO:0000256" key="18">
    <source>
        <dbReference type="PROSITE-ProRule" id="PRU00409"/>
    </source>
</evidence>
<comment type="caution">
    <text evidence="22">The sequence shown here is derived from an EMBL/GenBank/DDBJ whole genome shotgun (WGS) entry which is preliminary data.</text>
</comment>
<comment type="pathway">
    <text evidence="2 19">Lipid metabolism; malonyl-CoA biosynthesis; malonyl-CoA from acetyl-CoA: step 1/1.</text>
</comment>
<evidence type="ECO:0000259" key="20">
    <source>
        <dbReference type="PROSITE" id="PS50975"/>
    </source>
</evidence>
<proteinExistence type="predicted"/>
<evidence type="ECO:0000313" key="23">
    <source>
        <dbReference type="Proteomes" id="UP001433638"/>
    </source>
</evidence>
<dbReference type="Gene3D" id="3.30.1490.20">
    <property type="entry name" value="ATP-grasp fold, A domain"/>
    <property type="match status" value="1"/>
</dbReference>
<comment type="function">
    <text evidence="1 19">This protein is a component of the acetyl coenzyme A carboxylase complex; first, biotin carboxylase catalyzes the carboxylation of the carrier protein and then the transcarboxylase transfers the carboxyl group to form malonyl-CoA.</text>
</comment>
<dbReference type="PANTHER" id="PTHR48095">
    <property type="entry name" value="PYRUVATE CARBOXYLASE SUBUNIT A"/>
    <property type="match status" value="1"/>
</dbReference>
<comment type="subunit">
    <text evidence="3 19">Acetyl-CoA carboxylase is a heterohexamer of biotin carboxyl carrier protein, biotin carboxylase and the two subunits of carboxyl transferase in a 2:2 complex.</text>
</comment>
<keyword evidence="14 19" id="KW-0275">Fatty acid biosynthesis</keyword>
<evidence type="ECO:0000256" key="6">
    <source>
        <dbReference type="ARBA" id="ARBA00022516"/>
    </source>
</evidence>
<comment type="catalytic activity">
    <reaction evidence="17 19">
        <text>N(6)-biotinyl-L-lysyl-[protein] + hydrogencarbonate + ATP = N(6)-carboxybiotinyl-L-lysyl-[protein] + ADP + phosphate + H(+)</text>
        <dbReference type="Rhea" id="RHEA:13501"/>
        <dbReference type="Rhea" id="RHEA-COMP:10505"/>
        <dbReference type="Rhea" id="RHEA-COMP:10506"/>
        <dbReference type="ChEBI" id="CHEBI:15378"/>
        <dbReference type="ChEBI" id="CHEBI:17544"/>
        <dbReference type="ChEBI" id="CHEBI:30616"/>
        <dbReference type="ChEBI" id="CHEBI:43474"/>
        <dbReference type="ChEBI" id="CHEBI:83144"/>
        <dbReference type="ChEBI" id="CHEBI:83145"/>
        <dbReference type="ChEBI" id="CHEBI:456216"/>
        <dbReference type="EC" id="6.3.4.14"/>
    </reaction>
</comment>
<dbReference type="PROSITE" id="PS50975">
    <property type="entry name" value="ATP_GRASP"/>
    <property type="match status" value="1"/>
</dbReference>
<accession>A0ABV1M5B9</accession>
<keyword evidence="10 19" id="KW-0276">Fatty acid metabolism</keyword>
<dbReference type="Gene3D" id="3.40.50.20">
    <property type="match status" value="1"/>
</dbReference>
<dbReference type="EMBL" id="JBEFLD010000006">
    <property type="protein sequence ID" value="MEQ6291412.1"/>
    <property type="molecule type" value="Genomic_DNA"/>
</dbReference>
<dbReference type="InterPro" id="IPR011054">
    <property type="entry name" value="Rudment_hybrid_motif"/>
</dbReference>
<dbReference type="InterPro" id="IPR011761">
    <property type="entry name" value="ATP-grasp"/>
</dbReference>
<dbReference type="PANTHER" id="PTHR48095:SF2">
    <property type="entry name" value="BIOTIN CARBOXYLASE, CHLOROPLASTIC"/>
    <property type="match status" value="1"/>
</dbReference>
<evidence type="ECO:0000256" key="8">
    <source>
        <dbReference type="ARBA" id="ARBA00022723"/>
    </source>
</evidence>
<protein>
    <recommendedName>
        <fullName evidence="5 19">Biotin carboxylase</fullName>
        <ecNumber evidence="4 19">6.3.4.14</ecNumber>
    </recommendedName>
    <alternativeName>
        <fullName evidence="16 19">Acetyl-coenzyme A carboxylase biotin carboxylase subunit A</fullName>
    </alternativeName>
</protein>
<evidence type="ECO:0000259" key="21">
    <source>
        <dbReference type="PROSITE" id="PS50979"/>
    </source>
</evidence>
<dbReference type="PROSITE" id="PS50979">
    <property type="entry name" value="BC"/>
    <property type="match status" value="1"/>
</dbReference>
<reference evidence="22" key="1">
    <citation type="submission" date="2024-06" db="EMBL/GenBank/DDBJ databases">
        <title>Genome sequence of Vogesella sp. MAHUQ-64.</title>
        <authorList>
            <person name="Huq M.A."/>
        </authorList>
    </citation>
    <scope>NUCLEOTIDE SEQUENCE</scope>
    <source>
        <strain evidence="22">MAHUQ-64</strain>
    </source>
</reference>
<sequence>MFEKILIANRGEIALRIQRACREMGIKTVVVHSEADREAKYVKLADESVCIGPAPSSQSYLNVPALIAAAEVTDAQAIHPGYGFLSENADFAERVEQSGFVFIGPRPETIRMMGDKVSAKQAMIEAGVPTVPGVAGALPDDPAEITKIARKIGLPVIIKAAGGGGGRGMRVVHTEAALISSVNMTRTEAGAAFGNPTVYMEKFLEQPRHIEIQVLSDEHGNAVYLGERDCSMQRRHQKIIEEAPAPGITAEQRKRIGEACADACRRIGYRGAGTFEFLYENGEFYFIEMNTRVQVEHPVTELITGIDIVQEQIRIAAGLPLRFKQKDIHFRGHAMECRINAEDPFNFIPSPGKIESYHPAGGPGIRIDSHIYQGYTVPPHYDSMIAKLIAYGDTREQAMARMRVALSEMAITGIKTNIPLHQELFLDGEFRHGGTSIHYLEERLSQLKKG</sequence>
<evidence type="ECO:0000256" key="10">
    <source>
        <dbReference type="ARBA" id="ARBA00022832"/>
    </source>
</evidence>
<feature type="domain" description="ATP-grasp" evidence="20">
    <location>
        <begin position="120"/>
        <end position="317"/>
    </location>
</feature>
<feature type="domain" description="Biotin carboxylation" evidence="21">
    <location>
        <begin position="1"/>
        <end position="445"/>
    </location>
</feature>
<evidence type="ECO:0000256" key="9">
    <source>
        <dbReference type="ARBA" id="ARBA00022741"/>
    </source>
</evidence>
<dbReference type="InterPro" id="IPR013815">
    <property type="entry name" value="ATP_grasp_subdomain_1"/>
</dbReference>
<evidence type="ECO:0000313" key="22">
    <source>
        <dbReference type="EMBL" id="MEQ6291412.1"/>
    </source>
</evidence>
<dbReference type="Pfam" id="PF00289">
    <property type="entry name" value="Biotin_carb_N"/>
    <property type="match status" value="1"/>
</dbReference>
<evidence type="ECO:0000256" key="3">
    <source>
        <dbReference type="ARBA" id="ARBA00011750"/>
    </source>
</evidence>
<dbReference type="SUPFAM" id="SSF52440">
    <property type="entry name" value="PreATP-grasp domain"/>
    <property type="match status" value="1"/>
</dbReference>
<keyword evidence="6 19" id="KW-0444">Lipid biosynthesis</keyword>
<dbReference type="PROSITE" id="PS00867">
    <property type="entry name" value="CPSASE_2"/>
    <property type="match status" value="1"/>
</dbReference>
<keyword evidence="23" id="KW-1185">Reference proteome</keyword>
<keyword evidence="8" id="KW-0479">Metal-binding</keyword>
<keyword evidence="11 18" id="KW-0067">ATP-binding</keyword>
<evidence type="ECO:0000256" key="17">
    <source>
        <dbReference type="ARBA" id="ARBA00048600"/>
    </source>
</evidence>
<name>A0ABV1M5B9_9NEIS</name>
<dbReference type="SUPFAM" id="SSF51246">
    <property type="entry name" value="Rudiment single hybrid motif"/>
    <property type="match status" value="1"/>
</dbReference>
<dbReference type="Gene3D" id="3.30.470.20">
    <property type="entry name" value="ATP-grasp fold, B domain"/>
    <property type="match status" value="1"/>
</dbReference>
<dbReference type="GO" id="GO:0004075">
    <property type="term" value="F:biotin carboxylase activity"/>
    <property type="evidence" value="ECO:0007669"/>
    <property type="project" value="UniProtKB-EC"/>
</dbReference>
<evidence type="ECO:0000256" key="7">
    <source>
        <dbReference type="ARBA" id="ARBA00022598"/>
    </source>
</evidence>
<dbReference type="InterPro" id="IPR005482">
    <property type="entry name" value="Biotin_COase_C"/>
</dbReference>
<evidence type="ECO:0000256" key="12">
    <source>
        <dbReference type="ARBA" id="ARBA00022842"/>
    </source>
</evidence>
<gene>
    <name evidence="22" type="primary">accC</name>
    <name evidence="22" type="ORF">ABNW52_12405</name>
</gene>
<dbReference type="SMART" id="SM00878">
    <property type="entry name" value="Biotin_carb_C"/>
    <property type="match status" value="1"/>
</dbReference>
<keyword evidence="13 19" id="KW-0443">Lipid metabolism</keyword>
<evidence type="ECO:0000256" key="15">
    <source>
        <dbReference type="ARBA" id="ARBA00023267"/>
    </source>
</evidence>
<dbReference type="NCBIfam" id="TIGR00514">
    <property type="entry name" value="accC"/>
    <property type="match status" value="1"/>
</dbReference>
<evidence type="ECO:0000256" key="13">
    <source>
        <dbReference type="ARBA" id="ARBA00023098"/>
    </source>
</evidence>
<evidence type="ECO:0000256" key="11">
    <source>
        <dbReference type="ARBA" id="ARBA00022840"/>
    </source>
</evidence>
<evidence type="ECO:0000256" key="14">
    <source>
        <dbReference type="ARBA" id="ARBA00023160"/>
    </source>
</evidence>
<dbReference type="RefSeq" id="WP_349588240.1">
    <property type="nucleotide sequence ID" value="NZ_JBEFLD010000006.1"/>
</dbReference>
<dbReference type="InterPro" id="IPR016185">
    <property type="entry name" value="PreATP-grasp_dom_sf"/>
</dbReference>
<keyword evidence="15 19" id="KW-0092">Biotin</keyword>
<dbReference type="EC" id="6.3.4.14" evidence="4 19"/>
<evidence type="ECO:0000256" key="5">
    <source>
        <dbReference type="ARBA" id="ARBA00017242"/>
    </source>
</evidence>
<evidence type="ECO:0000256" key="19">
    <source>
        <dbReference type="RuleBase" id="RU365063"/>
    </source>
</evidence>
<keyword evidence="9 18" id="KW-0547">Nucleotide-binding</keyword>
<dbReference type="InterPro" id="IPR004549">
    <property type="entry name" value="Acetyl_CoA_COase_biotin_COase"/>
</dbReference>
<evidence type="ECO:0000256" key="1">
    <source>
        <dbReference type="ARBA" id="ARBA00003761"/>
    </source>
</evidence>
<keyword evidence="12" id="KW-0460">Magnesium</keyword>
<dbReference type="Proteomes" id="UP001433638">
    <property type="component" value="Unassembled WGS sequence"/>
</dbReference>
<keyword evidence="7 19" id="KW-0436">Ligase</keyword>
<dbReference type="NCBIfam" id="NF006367">
    <property type="entry name" value="PRK08591.1"/>
    <property type="match status" value="1"/>
</dbReference>
<dbReference type="InterPro" id="IPR011764">
    <property type="entry name" value="Biotin_carboxylation_dom"/>
</dbReference>
<dbReference type="InterPro" id="IPR005479">
    <property type="entry name" value="CPAse_ATP-bd"/>
</dbReference>
<dbReference type="Pfam" id="PF02786">
    <property type="entry name" value="CPSase_L_D2"/>
    <property type="match status" value="1"/>
</dbReference>
<dbReference type="InterPro" id="IPR005481">
    <property type="entry name" value="BC-like_N"/>
</dbReference>
<dbReference type="SUPFAM" id="SSF56059">
    <property type="entry name" value="Glutathione synthetase ATP-binding domain-like"/>
    <property type="match status" value="1"/>
</dbReference>
<evidence type="ECO:0000256" key="2">
    <source>
        <dbReference type="ARBA" id="ARBA00004956"/>
    </source>
</evidence>